<name>A0A1S6HP24_9GAMM</name>
<dbReference type="STRING" id="225848.Sps_02089"/>
<protein>
    <submittedName>
        <fullName evidence="1">Uncharacterized protein</fullName>
    </submittedName>
</protein>
<dbReference type="AlphaFoldDB" id="A0A1S6HP24"/>
<reference evidence="1 2" key="1">
    <citation type="submission" date="2016-03" db="EMBL/GenBank/DDBJ databases">
        <title>Complete genome sequence of Shewanella psychrophila WP2, a deep sea bacterium isolated from west Pacific sediment.</title>
        <authorList>
            <person name="Xu G."/>
            <person name="Jian H."/>
        </authorList>
    </citation>
    <scope>NUCLEOTIDE SEQUENCE [LARGE SCALE GENOMIC DNA]</scope>
    <source>
        <strain evidence="1 2">WP2</strain>
    </source>
</reference>
<sequence>MFSFEEDKVAIFSQSNKWDLDSDLQMLAVNFRFISLMITALLLTACSGDDNGFPSYQTFSPPTAAQLSISPQAEVDTILFLDYQFNDAAGRPEGVSKINWYLDNKLQNSALQFTPRKQNEGQWLHFCVTPIAAYGNNHTGTLTCSIAALILPASGSAPTAENVQIDSALQPGKTVQGDYQYLDVDEDLEGNSKLIWALNTLEVAQGNSYTLPANSENSQLSFCVTPIALTGEPKTGVEVCDTKTVAGSYTAPTATSLLISPTPVTGNLLTGSYLFSDANSRTEGSSLSSWRLDGSEVATNTTLTLAATDEDKSLEFCVTPIAAYGQNATGTQSCTLVTNVAPKAGSAPVASSLAISSPLQPGQGVNASYLYSDADADIEASSLTLWRIDNVDSGTDLSLTLPVDSEGKNLELCVTPIALTGSPKQGSQVCQSLTIIGSYPPPTATSLLISPTPMTNTLLTGSYQFNDANSRPEGTSLISWKLDASEVATSITLTLLATDEDKNIEFCVTPIAAYGQNASGTQACTLVANADPLPGSAPSVTNLTWDTFAKPSTFLTLSYDFIDSDGDTEGVSLFSWKLDNIEVSQNISYTPSANSGGKNLAFCVTPVAVTGTPKIGSQSCITADIAAILLSGNLQLDDTLTLEIKGYTDLGVIWRSSNPSNNSTRSTSNSSFTISRGTPTESAFTLVSHDIEVCVTTAEEGELCSLASTYDSTEVTGGLPIAIDAGFNVTQRGVAPIPYADLTIGLITKRLHRPLTTVETSILNNAQPTVPLFDSQRAENGTSVFWGLFTWPNSNTHCLERGYSLTVDGINDTSDAFGLRQYYDHIVSLYPALPSTHVSLALGWGTNADYYWSISDVGGGSHADVYMVSGALGSITDTRPEYAACIETLP</sequence>
<evidence type="ECO:0000313" key="1">
    <source>
        <dbReference type="EMBL" id="AQS37249.1"/>
    </source>
</evidence>
<organism evidence="1 2">
    <name type="scientific">Shewanella psychrophila</name>
    <dbReference type="NCBI Taxonomy" id="225848"/>
    <lineage>
        <taxon>Bacteria</taxon>
        <taxon>Pseudomonadati</taxon>
        <taxon>Pseudomonadota</taxon>
        <taxon>Gammaproteobacteria</taxon>
        <taxon>Alteromonadales</taxon>
        <taxon>Shewanellaceae</taxon>
        <taxon>Shewanella</taxon>
    </lineage>
</organism>
<gene>
    <name evidence="1" type="ORF">Sps_02089</name>
</gene>
<evidence type="ECO:0000313" key="2">
    <source>
        <dbReference type="Proteomes" id="UP000189545"/>
    </source>
</evidence>
<dbReference type="EMBL" id="CP014782">
    <property type="protein sequence ID" value="AQS37249.1"/>
    <property type="molecule type" value="Genomic_DNA"/>
</dbReference>
<accession>A0A1S6HP24</accession>
<dbReference type="KEGG" id="spsw:Sps_02089"/>
<keyword evidence="2" id="KW-1185">Reference proteome</keyword>
<dbReference type="Proteomes" id="UP000189545">
    <property type="component" value="Chromosome"/>
</dbReference>
<proteinExistence type="predicted"/>